<feature type="coiled-coil region" evidence="1">
    <location>
        <begin position="4"/>
        <end position="31"/>
    </location>
</feature>
<proteinExistence type="predicted"/>
<dbReference type="Proteomes" id="UP000600449">
    <property type="component" value="Unassembled WGS sequence"/>
</dbReference>
<evidence type="ECO:0000256" key="1">
    <source>
        <dbReference type="SAM" id="Coils"/>
    </source>
</evidence>
<reference evidence="3 4" key="1">
    <citation type="journal article" date="2014" name="Int. J. Syst. Evol. Microbiol.">
        <title>Complete genome sequence of Corynebacterium casei LMG S-19264T (=DSM 44701T), isolated from a smear-ripened cheese.</title>
        <authorList>
            <consortium name="US DOE Joint Genome Institute (JGI-PGF)"/>
            <person name="Walter F."/>
            <person name="Albersmeier A."/>
            <person name="Kalinowski J."/>
            <person name="Ruckert C."/>
        </authorList>
    </citation>
    <scope>NUCLEOTIDE SEQUENCE [LARGE SCALE GENOMIC DNA]</scope>
    <source>
        <strain evidence="3 4">CGMCC 1.9161</strain>
    </source>
</reference>
<keyword evidence="2" id="KW-1133">Transmembrane helix</keyword>
<dbReference type="EMBL" id="BMMF01000009">
    <property type="protein sequence ID" value="GGK41623.1"/>
    <property type="molecule type" value="Genomic_DNA"/>
</dbReference>
<feature type="transmembrane region" description="Helical" evidence="2">
    <location>
        <begin position="59"/>
        <end position="76"/>
    </location>
</feature>
<evidence type="ECO:0000313" key="3">
    <source>
        <dbReference type="EMBL" id="GGK41623.1"/>
    </source>
</evidence>
<comment type="caution">
    <text evidence="3">The sequence shown here is derived from an EMBL/GenBank/DDBJ whole genome shotgun (WGS) entry which is preliminary data.</text>
</comment>
<accession>A0A917QBM9</accession>
<dbReference type="AlphaFoldDB" id="A0A917QBM9"/>
<dbReference type="RefSeq" id="WP_188914151.1">
    <property type="nucleotide sequence ID" value="NZ_BMMF01000009.1"/>
</dbReference>
<name>A0A917QBM9_9HYPH</name>
<feature type="transmembrane region" description="Helical" evidence="2">
    <location>
        <begin position="33"/>
        <end position="53"/>
    </location>
</feature>
<evidence type="ECO:0000256" key="2">
    <source>
        <dbReference type="SAM" id="Phobius"/>
    </source>
</evidence>
<organism evidence="3 4">
    <name type="scientific">Salinarimonas ramus</name>
    <dbReference type="NCBI Taxonomy" id="690164"/>
    <lineage>
        <taxon>Bacteria</taxon>
        <taxon>Pseudomonadati</taxon>
        <taxon>Pseudomonadota</taxon>
        <taxon>Alphaproteobacteria</taxon>
        <taxon>Hyphomicrobiales</taxon>
        <taxon>Salinarimonadaceae</taxon>
        <taxon>Salinarimonas</taxon>
    </lineage>
</organism>
<gene>
    <name evidence="3" type="ORF">GCM10011322_30950</name>
</gene>
<sequence>MQTIEDPRGRIERLEVEIAALEESAERCGKIMLASRIAIVAGAVILAATFLGFLRLGGLGFVASVSAILIGIVAYGSNRSTRETLRADIARRRETRDALIDAVGPRTVH</sequence>
<keyword evidence="4" id="KW-1185">Reference proteome</keyword>
<keyword evidence="2" id="KW-0812">Transmembrane</keyword>
<keyword evidence="2" id="KW-0472">Membrane</keyword>
<keyword evidence="1" id="KW-0175">Coiled coil</keyword>
<protein>
    <submittedName>
        <fullName evidence="3">Uncharacterized protein</fullName>
    </submittedName>
</protein>
<evidence type="ECO:0000313" key="4">
    <source>
        <dbReference type="Proteomes" id="UP000600449"/>
    </source>
</evidence>